<accession>A0A6A7KA80</accession>
<organism evidence="1 2">
    <name type="scientific">Alkalibaculum sporogenes</name>
    <dbReference type="NCBI Taxonomy" id="2655001"/>
    <lineage>
        <taxon>Bacteria</taxon>
        <taxon>Bacillati</taxon>
        <taxon>Bacillota</taxon>
        <taxon>Clostridia</taxon>
        <taxon>Eubacteriales</taxon>
        <taxon>Eubacteriaceae</taxon>
        <taxon>Alkalibaculum</taxon>
    </lineage>
</organism>
<dbReference type="Gene3D" id="1.20.140.160">
    <property type="match status" value="1"/>
</dbReference>
<evidence type="ECO:0008006" key="3">
    <source>
        <dbReference type="Google" id="ProtNLM"/>
    </source>
</evidence>
<sequence>MTKVDSNYKKTEKALYDYKFLKGYIELRKKDLAELDYQGVSATRLSLAKSDNRKISDPVGDEFESLERIKETWGKEIKIKENVISSIDYAISLLDDGERKIVEMKYKKCIRYKDIASFLGYSERQIIRINKRIIEKVGIVLFGIE</sequence>
<dbReference type="RefSeq" id="WP_152804902.1">
    <property type="nucleotide sequence ID" value="NZ_WHNX01000018.1"/>
</dbReference>
<name>A0A6A7KA80_9FIRM</name>
<evidence type="ECO:0000313" key="2">
    <source>
        <dbReference type="Proteomes" id="UP000440004"/>
    </source>
</evidence>
<dbReference type="EMBL" id="WHNX01000018">
    <property type="protein sequence ID" value="MPW26418.1"/>
    <property type="molecule type" value="Genomic_DNA"/>
</dbReference>
<evidence type="ECO:0000313" key="1">
    <source>
        <dbReference type="EMBL" id="MPW26418.1"/>
    </source>
</evidence>
<gene>
    <name evidence="1" type="ORF">GC105_11520</name>
</gene>
<protein>
    <recommendedName>
        <fullName evidence="3">RNA polymerase sigma-70 region 4 domain-containing protein</fullName>
    </recommendedName>
</protein>
<dbReference type="SUPFAM" id="SSF88659">
    <property type="entry name" value="Sigma3 and sigma4 domains of RNA polymerase sigma factors"/>
    <property type="match status" value="1"/>
</dbReference>
<dbReference type="AlphaFoldDB" id="A0A6A7KA80"/>
<dbReference type="Proteomes" id="UP000440004">
    <property type="component" value="Unassembled WGS sequence"/>
</dbReference>
<proteinExistence type="predicted"/>
<comment type="caution">
    <text evidence="1">The sequence shown here is derived from an EMBL/GenBank/DDBJ whole genome shotgun (WGS) entry which is preliminary data.</text>
</comment>
<reference evidence="1 2" key="1">
    <citation type="submission" date="2019-10" db="EMBL/GenBank/DDBJ databases">
        <title>Alkalibaculum tamaniensis sp.nov., a new alkaliphilic acetogen, isolated on methoxylated aromatics from a mud volcano.</title>
        <authorList>
            <person name="Khomyakova M.A."/>
            <person name="Merkel A.Y."/>
            <person name="Bonch-Osmolovskaya E.A."/>
            <person name="Slobodkin A.I."/>
        </authorList>
    </citation>
    <scope>NUCLEOTIDE SEQUENCE [LARGE SCALE GENOMIC DNA]</scope>
    <source>
        <strain evidence="1 2">M08DMB</strain>
    </source>
</reference>
<dbReference type="InterPro" id="IPR013324">
    <property type="entry name" value="RNA_pol_sigma_r3/r4-like"/>
</dbReference>
<keyword evidence="2" id="KW-1185">Reference proteome</keyword>